<name>A0A5C3KVZ2_COPMA</name>
<dbReference type="InterPro" id="IPR040976">
    <property type="entry name" value="Pkinase_fungal"/>
</dbReference>
<dbReference type="Proteomes" id="UP000307440">
    <property type="component" value="Unassembled WGS sequence"/>
</dbReference>
<feature type="region of interest" description="Disordered" evidence="1">
    <location>
        <begin position="1"/>
        <end position="28"/>
    </location>
</feature>
<accession>A0A5C3KVZ2</accession>
<evidence type="ECO:0000259" key="2">
    <source>
        <dbReference type="Pfam" id="PF17667"/>
    </source>
</evidence>
<organism evidence="3 4">
    <name type="scientific">Coprinopsis marcescibilis</name>
    <name type="common">Agaric fungus</name>
    <name type="synonym">Psathyrella marcescibilis</name>
    <dbReference type="NCBI Taxonomy" id="230819"/>
    <lineage>
        <taxon>Eukaryota</taxon>
        <taxon>Fungi</taxon>
        <taxon>Dikarya</taxon>
        <taxon>Basidiomycota</taxon>
        <taxon>Agaricomycotina</taxon>
        <taxon>Agaricomycetes</taxon>
        <taxon>Agaricomycetidae</taxon>
        <taxon>Agaricales</taxon>
        <taxon>Agaricineae</taxon>
        <taxon>Psathyrellaceae</taxon>
        <taxon>Coprinopsis</taxon>
    </lineage>
</organism>
<reference evidence="3 4" key="1">
    <citation type="journal article" date="2019" name="Nat. Ecol. Evol.">
        <title>Megaphylogeny resolves global patterns of mushroom evolution.</title>
        <authorList>
            <person name="Varga T."/>
            <person name="Krizsan K."/>
            <person name="Foldi C."/>
            <person name="Dima B."/>
            <person name="Sanchez-Garcia M."/>
            <person name="Sanchez-Ramirez S."/>
            <person name="Szollosi G.J."/>
            <person name="Szarkandi J.G."/>
            <person name="Papp V."/>
            <person name="Albert L."/>
            <person name="Andreopoulos W."/>
            <person name="Angelini C."/>
            <person name="Antonin V."/>
            <person name="Barry K.W."/>
            <person name="Bougher N.L."/>
            <person name="Buchanan P."/>
            <person name="Buyck B."/>
            <person name="Bense V."/>
            <person name="Catcheside P."/>
            <person name="Chovatia M."/>
            <person name="Cooper J."/>
            <person name="Damon W."/>
            <person name="Desjardin D."/>
            <person name="Finy P."/>
            <person name="Geml J."/>
            <person name="Haridas S."/>
            <person name="Hughes K."/>
            <person name="Justo A."/>
            <person name="Karasinski D."/>
            <person name="Kautmanova I."/>
            <person name="Kiss B."/>
            <person name="Kocsube S."/>
            <person name="Kotiranta H."/>
            <person name="LaButti K.M."/>
            <person name="Lechner B.E."/>
            <person name="Liimatainen K."/>
            <person name="Lipzen A."/>
            <person name="Lukacs Z."/>
            <person name="Mihaltcheva S."/>
            <person name="Morgado L.N."/>
            <person name="Niskanen T."/>
            <person name="Noordeloos M.E."/>
            <person name="Ohm R.A."/>
            <person name="Ortiz-Santana B."/>
            <person name="Ovrebo C."/>
            <person name="Racz N."/>
            <person name="Riley R."/>
            <person name="Savchenko A."/>
            <person name="Shiryaev A."/>
            <person name="Soop K."/>
            <person name="Spirin V."/>
            <person name="Szebenyi C."/>
            <person name="Tomsovsky M."/>
            <person name="Tulloss R.E."/>
            <person name="Uehling J."/>
            <person name="Grigoriev I.V."/>
            <person name="Vagvolgyi C."/>
            <person name="Papp T."/>
            <person name="Martin F.M."/>
            <person name="Miettinen O."/>
            <person name="Hibbett D.S."/>
            <person name="Nagy L.G."/>
        </authorList>
    </citation>
    <scope>NUCLEOTIDE SEQUENCE [LARGE SCALE GENOMIC DNA]</scope>
    <source>
        <strain evidence="3 4">CBS 121175</strain>
    </source>
</reference>
<keyword evidence="4" id="KW-1185">Reference proteome</keyword>
<evidence type="ECO:0000313" key="4">
    <source>
        <dbReference type="Proteomes" id="UP000307440"/>
    </source>
</evidence>
<protein>
    <recommendedName>
        <fullName evidence="2">Fungal-type protein kinase domain-containing protein</fullName>
    </recommendedName>
</protein>
<sequence length="794" mass="88208">MASTNDTPTIEGEGPSASKKSVTSTPGQPCKAVSVEAFSSPLTYRQQENVYLGDETQGRWLGPMPPEDFLSEFLPLPHGVPAKKEICFQDVAAAPNEAALAAAFIKAANEADLPRLRFVNTASSGNPNLRKLGPDVTGVSDKTHVRYIGKKPNDGDPEDQKAEVDFGYSELIVECKSKRLDDAFNDPPPKGAKVVASGSGAKERQAEGQEPAKNFCTQEETCEESTPLPFEHGTMAACAIRGQLATYAAVQNRAQFRTHSFSLFIFGPFARFIRWDRRCAIVSARFEYGTSPNNYLADFLHRHSQLDDEGRGKDTTLAPEPCSAGDCPPDMAEQLHKANKLKVTSATPRKTELRKVFIPDQQDPDKLHLHIISYPLPFVTPSPFGRGTRPFLAYNPATKRIVFAKDYWRSTGEGITKEGDIYKELKDKGVRHIAPFGHGNDIAGQKTIDLSKYEWAKDAPSPLQHYRMSLKVIGAQLQDFAPTKVLVSAVADAMEGHDDAFWDANILHRDISVGNILVAKDQAQYRAENAPADEEVDTIQVDSGLLIDWDMSLVIRDTGRPREERTGTWEFISAALLRLTRQGREAPVVHTIEDDRESSLYVILYVALRYSLHHVNLDELPAAELEMFEERFTMPDGFSTGGQLKMRFILTSPYSIKLNPPLDAIIDGAADFFRPRYAPIRDKDIAAYERIKASGKCDDMSIFVYGHYLAGMERMKARGAWVKFLREELEGPGWRPDDFQIRQLRTVRSVYGLKRRMWYSEAPGTERAAALVCNKRAKLGSGATGPAGPEQAAF</sequence>
<dbReference type="AlphaFoldDB" id="A0A5C3KVZ2"/>
<dbReference type="Pfam" id="PF17667">
    <property type="entry name" value="Pkinase_fungal"/>
    <property type="match status" value="1"/>
</dbReference>
<dbReference type="PANTHER" id="PTHR38248:SF2">
    <property type="entry name" value="FUNK1 11"/>
    <property type="match status" value="1"/>
</dbReference>
<dbReference type="EMBL" id="ML210198">
    <property type="protein sequence ID" value="TFK24602.1"/>
    <property type="molecule type" value="Genomic_DNA"/>
</dbReference>
<dbReference type="OrthoDB" id="5592585at2759"/>
<dbReference type="InterPro" id="IPR011009">
    <property type="entry name" value="Kinase-like_dom_sf"/>
</dbReference>
<dbReference type="SUPFAM" id="SSF56112">
    <property type="entry name" value="Protein kinase-like (PK-like)"/>
    <property type="match status" value="1"/>
</dbReference>
<evidence type="ECO:0000256" key="1">
    <source>
        <dbReference type="SAM" id="MobiDB-lite"/>
    </source>
</evidence>
<proteinExistence type="predicted"/>
<feature type="region of interest" description="Disordered" evidence="1">
    <location>
        <begin position="186"/>
        <end position="212"/>
    </location>
</feature>
<evidence type="ECO:0000313" key="3">
    <source>
        <dbReference type="EMBL" id="TFK24602.1"/>
    </source>
</evidence>
<dbReference type="PROSITE" id="PS00109">
    <property type="entry name" value="PROTEIN_KINASE_TYR"/>
    <property type="match status" value="1"/>
</dbReference>
<feature type="domain" description="Fungal-type protein kinase" evidence="2">
    <location>
        <begin position="244"/>
        <end position="606"/>
    </location>
</feature>
<dbReference type="Gene3D" id="1.10.510.10">
    <property type="entry name" value="Transferase(Phosphotransferase) domain 1"/>
    <property type="match status" value="1"/>
</dbReference>
<feature type="compositionally biased region" description="Polar residues" evidence="1">
    <location>
        <begin position="18"/>
        <end position="27"/>
    </location>
</feature>
<dbReference type="InterPro" id="IPR008266">
    <property type="entry name" value="Tyr_kinase_AS"/>
</dbReference>
<dbReference type="GO" id="GO:0004672">
    <property type="term" value="F:protein kinase activity"/>
    <property type="evidence" value="ECO:0007669"/>
    <property type="project" value="InterPro"/>
</dbReference>
<gene>
    <name evidence="3" type="ORF">FA15DRAFT_412308</name>
</gene>
<dbReference type="PANTHER" id="PTHR38248">
    <property type="entry name" value="FUNK1 6"/>
    <property type="match status" value="1"/>
</dbReference>